<dbReference type="GO" id="GO:0047355">
    <property type="term" value="F:CDP-glycerol glycerophosphotransferase activity"/>
    <property type="evidence" value="ECO:0007669"/>
    <property type="project" value="InterPro"/>
</dbReference>
<evidence type="ECO:0000256" key="4">
    <source>
        <dbReference type="ARBA" id="ARBA00022679"/>
    </source>
</evidence>
<evidence type="ECO:0000256" key="5">
    <source>
        <dbReference type="ARBA" id="ARBA00022944"/>
    </source>
</evidence>
<dbReference type="InterPro" id="IPR043149">
    <property type="entry name" value="TagF_N"/>
</dbReference>
<dbReference type="Gene3D" id="3.40.50.11820">
    <property type="match status" value="1"/>
</dbReference>
<dbReference type="Gene3D" id="3.40.50.12580">
    <property type="match status" value="1"/>
</dbReference>
<protein>
    <submittedName>
        <fullName evidence="8">CDP-glycerol glycerophosphotransferase family protein</fullName>
    </submittedName>
</protein>
<dbReference type="GO" id="GO:0019350">
    <property type="term" value="P:teichoic acid biosynthetic process"/>
    <property type="evidence" value="ECO:0007669"/>
    <property type="project" value="UniProtKB-KW"/>
</dbReference>
<keyword evidence="3" id="KW-1003">Cell membrane</keyword>
<comment type="subcellular location">
    <subcellularLocation>
        <location evidence="1">Cell membrane</location>
        <topology evidence="1">Peripheral membrane protein</topology>
    </subcellularLocation>
</comment>
<evidence type="ECO:0000259" key="7">
    <source>
        <dbReference type="Pfam" id="PF00534"/>
    </source>
</evidence>
<evidence type="ECO:0000256" key="2">
    <source>
        <dbReference type="ARBA" id="ARBA00010488"/>
    </source>
</evidence>
<dbReference type="CDD" id="cd03811">
    <property type="entry name" value="GT4_GT28_WabH-like"/>
    <property type="match status" value="1"/>
</dbReference>
<evidence type="ECO:0000256" key="6">
    <source>
        <dbReference type="ARBA" id="ARBA00023136"/>
    </source>
</evidence>
<dbReference type="GO" id="GO:0016757">
    <property type="term" value="F:glycosyltransferase activity"/>
    <property type="evidence" value="ECO:0007669"/>
    <property type="project" value="InterPro"/>
</dbReference>
<dbReference type="Pfam" id="PF04464">
    <property type="entry name" value="Glyphos_transf"/>
    <property type="match status" value="1"/>
</dbReference>
<keyword evidence="5" id="KW-0777">Teichoic acid biosynthesis</keyword>
<gene>
    <name evidence="8" type="ORF">IPN02_10850</name>
</gene>
<dbReference type="EMBL" id="JADJZA010000007">
    <property type="protein sequence ID" value="MBK9297306.1"/>
    <property type="molecule type" value="Genomic_DNA"/>
</dbReference>
<accession>A0A936NE10</accession>
<dbReference type="AlphaFoldDB" id="A0A936NE10"/>
<dbReference type="Gene3D" id="3.40.50.2000">
    <property type="entry name" value="Glycogen Phosphorylase B"/>
    <property type="match status" value="1"/>
</dbReference>
<feature type="domain" description="Glycosyl transferase family 1" evidence="7">
    <location>
        <begin position="679"/>
        <end position="821"/>
    </location>
</feature>
<evidence type="ECO:0000256" key="3">
    <source>
        <dbReference type="ARBA" id="ARBA00022475"/>
    </source>
</evidence>
<dbReference type="SUPFAM" id="SSF53756">
    <property type="entry name" value="UDP-Glycosyltransferase/glycogen phosphorylase"/>
    <property type="match status" value="2"/>
</dbReference>
<organism evidence="8 9">
    <name type="scientific">Candidatus Neomicrothrix subdominans</name>
    <dbReference type="NCBI Taxonomy" id="2954438"/>
    <lineage>
        <taxon>Bacteria</taxon>
        <taxon>Bacillati</taxon>
        <taxon>Actinomycetota</taxon>
        <taxon>Acidimicrobiia</taxon>
        <taxon>Acidimicrobiales</taxon>
        <taxon>Microthrixaceae</taxon>
        <taxon>Candidatus Neomicrothrix</taxon>
    </lineage>
</organism>
<dbReference type="Proteomes" id="UP000727993">
    <property type="component" value="Unassembled WGS sequence"/>
</dbReference>
<dbReference type="InterPro" id="IPR007554">
    <property type="entry name" value="Glycerophosphate_synth"/>
</dbReference>
<dbReference type="GO" id="GO:0005886">
    <property type="term" value="C:plasma membrane"/>
    <property type="evidence" value="ECO:0007669"/>
    <property type="project" value="UniProtKB-SubCell"/>
</dbReference>
<evidence type="ECO:0000256" key="1">
    <source>
        <dbReference type="ARBA" id="ARBA00004202"/>
    </source>
</evidence>
<dbReference type="InterPro" id="IPR043148">
    <property type="entry name" value="TagF_C"/>
</dbReference>
<comment type="similarity">
    <text evidence="2">Belongs to the CDP-glycerol glycerophosphotransferase family.</text>
</comment>
<dbReference type="PANTHER" id="PTHR37316">
    <property type="entry name" value="TEICHOIC ACID GLYCEROL-PHOSPHATE PRIMASE"/>
    <property type="match status" value="1"/>
</dbReference>
<keyword evidence="4" id="KW-0808">Transferase</keyword>
<dbReference type="InterPro" id="IPR051612">
    <property type="entry name" value="Teichoic_Acid_Biosynth"/>
</dbReference>
<proteinExistence type="inferred from homology"/>
<reference evidence="8 9" key="1">
    <citation type="submission" date="2020-10" db="EMBL/GenBank/DDBJ databases">
        <title>Connecting structure to function with the recovery of over 1000 high-quality activated sludge metagenome-assembled genomes encoding full-length rRNA genes using long-read sequencing.</title>
        <authorList>
            <person name="Singleton C.M."/>
            <person name="Petriglieri F."/>
            <person name="Kristensen J.M."/>
            <person name="Kirkegaard R.H."/>
            <person name="Michaelsen T.Y."/>
            <person name="Andersen M.H."/>
            <person name="Karst S.M."/>
            <person name="Dueholm M.S."/>
            <person name="Nielsen P.H."/>
            <person name="Albertsen M."/>
        </authorList>
    </citation>
    <scope>NUCLEOTIDE SEQUENCE [LARGE SCALE GENOMIC DNA]</scope>
    <source>
        <strain evidence="8">Lyne_18-Q3-R50-59_MAXAC.006</strain>
    </source>
</reference>
<dbReference type="Pfam" id="PF00534">
    <property type="entry name" value="Glycos_transf_1"/>
    <property type="match status" value="1"/>
</dbReference>
<keyword evidence="6" id="KW-0472">Membrane</keyword>
<evidence type="ECO:0000313" key="9">
    <source>
        <dbReference type="Proteomes" id="UP000727993"/>
    </source>
</evidence>
<comment type="caution">
    <text evidence="8">The sequence shown here is derived from an EMBL/GenBank/DDBJ whole genome shotgun (WGS) entry which is preliminary data.</text>
</comment>
<dbReference type="PANTHER" id="PTHR37316:SF3">
    <property type="entry name" value="TEICHOIC ACID GLYCEROL-PHOSPHATE TRANSFERASE"/>
    <property type="match status" value="1"/>
</dbReference>
<name>A0A936NE10_9ACTN</name>
<dbReference type="InterPro" id="IPR001296">
    <property type="entry name" value="Glyco_trans_1"/>
</dbReference>
<evidence type="ECO:0000313" key="8">
    <source>
        <dbReference type="EMBL" id="MBK9297306.1"/>
    </source>
</evidence>
<sequence>MALRIRQRSKRLARITVHFASRQFPLRPHRVLYESFHGAGVLCNPEAIFQRLLSDPDYNHLHHVWVVADESIWARVPREIRNHPRVSHTIHDSTSYRHELAVCTYLINNVTFKQDFAKRSGQVYVNTWHGTPLKLMGYDRAGNFDHTLNVVRNFLSADYLVSSNSRTLDMYLTGHRLAGMTNAIITDVGTPRVDRQHGASVTTDWAVRRLIEQGISLHGKRVVLYAPTWRGSRVHSPRVDREALVGALHALTSRLGDDVVILLKVHQAVFDEMSKEPDLEAVLVPNDVPTNEILGLTDVLITDYSSICIDFLETGRPVVFYQPDREGYAHENGLYDEAASLPGQVVTSTDGLSAAVDQELSSTDRHPNYAHWRSWSCPHERGNSAARVIDIVFGGSRDGTRSVASQSGKPKMLLALGALRNNGVGNSALNLLATIDHDRFDVSVAFPAESAVESPEMVARIDSRANRLPRSGRMNELAFALPVRKKFEGGGGGALMQRWMDRLFSDEWRRCFGDAEFDYVMDLNGYSAFSARLMSQAPVGTKAIWLHSDMAADAQRQVNGRFPNRANVLAVIERYSHFDRLVSVSSALRDVNRRKLGGPVEPSKFVSARNTIDRSRLVLSDEPSPATIERDPMSARQLEVRGLRDCMMELAQTQGLDALKATMADVETAYRVVASGGDTPVRFVTVGRLSPEKAHWRLMNAFALLNQEFPDTQLVIVGDGPLADELKDLASSLGVSDSVVFTGQVQNPTYLLKVCDCFVLSSDYEGQPMVILEALALGLPVISTHFDSIRDALPDGFGVVVESDPTELAAAMRSFVEQGQTPPRTFDVQAYNDEALAELYAALGVTERRASVDRSPVG</sequence>